<sequence>MELIRIIISVLIPPVGAFLKVGLGLHFWINLILTLCGYVPGLVHVIWLLVRK</sequence>
<dbReference type="PANTHER" id="PTHR21659">
    <property type="entry name" value="HYDROPHOBIC PROTEIN RCI2 LOW TEMPERATURE AND SALT RESPONSIVE PROTEIN LTI6 -RELATED"/>
    <property type="match status" value="1"/>
</dbReference>
<evidence type="ECO:0000256" key="4">
    <source>
        <dbReference type="ARBA" id="ARBA00022989"/>
    </source>
</evidence>
<keyword evidence="4 6" id="KW-1133">Transmembrane helix</keyword>
<reference evidence="7 8" key="1">
    <citation type="journal article" date="2018" name="Sci. Adv.">
        <title>Multi-heme cytochromes provide a pathway for survival in energy-limited environments.</title>
        <authorList>
            <person name="Deng X."/>
            <person name="Dohmae N."/>
            <person name="Nealson K.H."/>
            <person name="Hashimoto K."/>
            <person name="Okamoto A."/>
        </authorList>
    </citation>
    <scope>NUCLEOTIDE SEQUENCE [LARGE SCALE GENOMIC DNA]</scope>
    <source>
        <strain evidence="7 8">IS5</strain>
    </source>
</reference>
<evidence type="ECO:0000313" key="7">
    <source>
        <dbReference type="EMBL" id="BBD09410.1"/>
    </source>
</evidence>
<keyword evidence="5 6" id="KW-0472">Membrane</keyword>
<evidence type="ECO:0000313" key="8">
    <source>
        <dbReference type="Proteomes" id="UP000269883"/>
    </source>
</evidence>
<dbReference type="Proteomes" id="UP000269883">
    <property type="component" value="Chromosome"/>
</dbReference>
<dbReference type="RefSeq" id="WP_126380344.1">
    <property type="nucleotide sequence ID" value="NZ_AP017378.1"/>
</dbReference>
<keyword evidence="8" id="KW-1185">Reference proteome</keyword>
<evidence type="ECO:0000256" key="6">
    <source>
        <dbReference type="SAM" id="Phobius"/>
    </source>
</evidence>
<organism evidence="7 8">
    <name type="scientific">Desulfovibrio ferrophilus</name>
    <dbReference type="NCBI Taxonomy" id="241368"/>
    <lineage>
        <taxon>Bacteria</taxon>
        <taxon>Pseudomonadati</taxon>
        <taxon>Thermodesulfobacteriota</taxon>
        <taxon>Desulfovibrionia</taxon>
        <taxon>Desulfovibrionales</taxon>
        <taxon>Desulfovibrionaceae</taxon>
        <taxon>Desulfovibrio</taxon>
    </lineage>
</organism>
<dbReference type="Pfam" id="PF01679">
    <property type="entry name" value="Pmp3"/>
    <property type="match status" value="1"/>
</dbReference>
<dbReference type="AlphaFoldDB" id="A0A2Z6B1U7"/>
<dbReference type="OrthoDB" id="9810121at2"/>
<evidence type="ECO:0000256" key="3">
    <source>
        <dbReference type="ARBA" id="ARBA00022692"/>
    </source>
</evidence>
<comment type="subcellular location">
    <subcellularLocation>
        <location evidence="1">Membrane</location>
    </subcellularLocation>
</comment>
<dbReference type="GO" id="GO:0016020">
    <property type="term" value="C:membrane"/>
    <property type="evidence" value="ECO:0007669"/>
    <property type="project" value="UniProtKB-SubCell"/>
</dbReference>
<evidence type="ECO:0000256" key="2">
    <source>
        <dbReference type="ARBA" id="ARBA00009530"/>
    </source>
</evidence>
<evidence type="ECO:0000256" key="5">
    <source>
        <dbReference type="ARBA" id="ARBA00023136"/>
    </source>
</evidence>
<dbReference type="EMBL" id="AP017378">
    <property type="protein sequence ID" value="BBD09410.1"/>
    <property type="molecule type" value="Genomic_DNA"/>
</dbReference>
<dbReference type="KEGG" id="dfl:DFE_2684"/>
<feature type="transmembrane region" description="Helical" evidence="6">
    <location>
        <begin position="27"/>
        <end position="50"/>
    </location>
</feature>
<gene>
    <name evidence="7" type="ORF">DFE_2684</name>
</gene>
<evidence type="ECO:0000256" key="1">
    <source>
        <dbReference type="ARBA" id="ARBA00004370"/>
    </source>
</evidence>
<accession>A0A2Z6B1U7</accession>
<dbReference type="InterPro" id="IPR000612">
    <property type="entry name" value="PMP3"/>
</dbReference>
<comment type="similarity">
    <text evidence="2">Belongs to the UPF0057 (PMP3) family.</text>
</comment>
<dbReference type="PANTHER" id="PTHR21659:SF42">
    <property type="entry name" value="UPF0057 MEMBRANE PROTEIN ZK632.10-RELATED"/>
    <property type="match status" value="1"/>
</dbReference>
<proteinExistence type="inferred from homology"/>
<name>A0A2Z6B1U7_9BACT</name>
<keyword evidence="3 6" id="KW-0812">Transmembrane</keyword>
<protein>
    <submittedName>
        <fullName evidence="7">Stress induced protein</fullName>
    </submittedName>
</protein>